<proteinExistence type="predicted"/>
<dbReference type="SUPFAM" id="SSF46785">
    <property type="entry name" value="Winged helix' DNA-binding domain"/>
    <property type="match status" value="1"/>
</dbReference>
<keyword evidence="6" id="KW-1185">Reference proteome</keyword>
<dbReference type="AlphaFoldDB" id="A0A3G6IXL7"/>
<dbReference type="EMBL" id="CP033897">
    <property type="protein sequence ID" value="AZA10397.1"/>
    <property type="molecule type" value="Genomic_DNA"/>
</dbReference>
<keyword evidence="3" id="KW-0804">Transcription</keyword>
<accession>A0A3G6IXL7</accession>
<organism evidence="5 6">
    <name type="scientific">Corynebacterium gerontici</name>
    <dbReference type="NCBI Taxonomy" id="2079234"/>
    <lineage>
        <taxon>Bacteria</taxon>
        <taxon>Bacillati</taxon>
        <taxon>Actinomycetota</taxon>
        <taxon>Actinomycetes</taxon>
        <taxon>Mycobacteriales</taxon>
        <taxon>Corynebacteriaceae</taxon>
        <taxon>Corynebacterium</taxon>
    </lineage>
</organism>
<dbReference type="Gene3D" id="1.10.10.10">
    <property type="entry name" value="Winged helix-like DNA-binding domain superfamily/Winged helix DNA-binding domain"/>
    <property type="match status" value="1"/>
</dbReference>
<name>A0A3G6IXL7_9CORY</name>
<evidence type="ECO:0000256" key="1">
    <source>
        <dbReference type="ARBA" id="ARBA00023015"/>
    </source>
</evidence>
<evidence type="ECO:0000313" key="6">
    <source>
        <dbReference type="Proteomes" id="UP000271587"/>
    </source>
</evidence>
<protein>
    <submittedName>
        <fullName evidence="5">Organic hydroperoxide resistance transcriptional regulator</fullName>
    </submittedName>
</protein>
<gene>
    <name evidence="5" type="primary">ohrR1</name>
    <name evidence="5" type="ORF">CGERO_00295</name>
</gene>
<keyword evidence="1" id="KW-0805">Transcription regulation</keyword>
<sequence length="138" mass="16088">MARSSNEDRAAFLLYQGARVMQRIFHAYLDEWNITYTQYLVLRQLWQRDGQTLTELADPLDLDSGTLSPLLRRMENAGLIERKVVDLDYRLKRLFLTQRSKDIQPQVAKMNAEMAEELQLGDQEVDALESLVNKLMAR</sequence>
<dbReference type="PANTHER" id="PTHR42756">
    <property type="entry name" value="TRANSCRIPTIONAL REGULATOR, MARR"/>
    <property type="match status" value="1"/>
</dbReference>
<dbReference type="GO" id="GO:0003677">
    <property type="term" value="F:DNA binding"/>
    <property type="evidence" value="ECO:0007669"/>
    <property type="project" value="UniProtKB-KW"/>
</dbReference>
<dbReference type="KEGG" id="cgk:CGERO_00295"/>
<evidence type="ECO:0000256" key="2">
    <source>
        <dbReference type="ARBA" id="ARBA00023125"/>
    </source>
</evidence>
<evidence type="ECO:0000259" key="4">
    <source>
        <dbReference type="PROSITE" id="PS50995"/>
    </source>
</evidence>
<dbReference type="GO" id="GO:0003700">
    <property type="term" value="F:DNA-binding transcription factor activity"/>
    <property type="evidence" value="ECO:0007669"/>
    <property type="project" value="InterPro"/>
</dbReference>
<dbReference type="PROSITE" id="PS50995">
    <property type="entry name" value="HTH_MARR_2"/>
    <property type="match status" value="1"/>
</dbReference>
<dbReference type="InterPro" id="IPR036388">
    <property type="entry name" value="WH-like_DNA-bd_sf"/>
</dbReference>
<reference evidence="5 6" key="1">
    <citation type="submission" date="2018-11" db="EMBL/GenBank/DDBJ databases">
        <authorList>
            <person name="Kleinhagauer T."/>
            <person name="Glaeser S.P."/>
            <person name="Spergser J."/>
            <person name="Ruckert C."/>
            <person name="Kaempfer P."/>
            <person name="Busse H.-J."/>
        </authorList>
    </citation>
    <scope>NUCLEOTIDE SEQUENCE [LARGE SCALE GENOMIC DNA]</scope>
    <source>
        <strain evidence="5 6">W8</strain>
    </source>
</reference>
<dbReference type="Proteomes" id="UP000271587">
    <property type="component" value="Chromosome"/>
</dbReference>
<keyword evidence="2" id="KW-0238">DNA-binding</keyword>
<feature type="domain" description="HTH marR-type" evidence="4">
    <location>
        <begin position="7"/>
        <end position="137"/>
    </location>
</feature>
<dbReference type="PANTHER" id="PTHR42756:SF1">
    <property type="entry name" value="TRANSCRIPTIONAL REPRESSOR OF EMRAB OPERON"/>
    <property type="match status" value="1"/>
</dbReference>
<evidence type="ECO:0000313" key="5">
    <source>
        <dbReference type="EMBL" id="AZA10397.1"/>
    </source>
</evidence>
<dbReference type="InterPro" id="IPR036390">
    <property type="entry name" value="WH_DNA-bd_sf"/>
</dbReference>
<dbReference type="InterPro" id="IPR000835">
    <property type="entry name" value="HTH_MarR-typ"/>
</dbReference>
<dbReference type="Pfam" id="PF01047">
    <property type="entry name" value="MarR"/>
    <property type="match status" value="1"/>
</dbReference>
<evidence type="ECO:0000256" key="3">
    <source>
        <dbReference type="ARBA" id="ARBA00023163"/>
    </source>
</evidence>
<dbReference type="SMART" id="SM00347">
    <property type="entry name" value="HTH_MARR"/>
    <property type="match status" value="1"/>
</dbReference>